<comment type="caution">
    <text evidence="2">The sequence shown here is derived from an EMBL/GenBank/DDBJ whole genome shotgun (WGS) entry which is preliminary data.</text>
</comment>
<feature type="compositionally biased region" description="Polar residues" evidence="1">
    <location>
        <begin position="319"/>
        <end position="331"/>
    </location>
</feature>
<feature type="compositionally biased region" description="Polar residues" evidence="1">
    <location>
        <begin position="161"/>
        <end position="174"/>
    </location>
</feature>
<sequence>MSTSPQKDDVAQDILHQPEQEQEKKIQDTEMEADNPNKENNVLATTEEEQETIKEENVGTAPKGTVTILGNTATPKTSTETSQSSTKRKFDALDACISESFNNEHPPKTKKDCAKTKLMKVSATKKINQSTTKTREFSFARATESSARRTAALTENHTKNMKTTPPSFKLQQLKRTPAKGQCASTPIVKTPTGTGAADKASRSHFSYTPYTGRLPPLTVESSFAPKSGQISDLRAWSASPAQTKRTVDARKPQLASAKEIQVQSTTGKENSGVNTKKKTATNAASSSQTLVTPGKKTGLLVSKEENWSSFKENEEAQRSLAQQARSMNPVPSSAAALEPTV</sequence>
<reference evidence="2" key="1">
    <citation type="submission" date="2022-12" db="EMBL/GenBank/DDBJ databases">
        <authorList>
            <person name="Webb A."/>
        </authorList>
    </citation>
    <scope>NUCLEOTIDE SEQUENCE</scope>
    <source>
        <strain evidence="2">Pd1</strain>
    </source>
</reference>
<feature type="region of interest" description="Disordered" evidence="1">
    <location>
        <begin position="1"/>
        <end position="87"/>
    </location>
</feature>
<evidence type="ECO:0008006" key="4">
    <source>
        <dbReference type="Google" id="ProtNLM"/>
    </source>
</evidence>
<evidence type="ECO:0000313" key="3">
    <source>
        <dbReference type="Proteomes" id="UP001162029"/>
    </source>
</evidence>
<feature type="compositionally biased region" description="Low complexity" evidence="1">
    <location>
        <begin position="139"/>
        <end position="152"/>
    </location>
</feature>
<feature type="compositionally biased region" description="Basic and acidic residues" evidence="1">
    <location>
        <begin position="1"/>
        <end position="28"/>
    </location>
</feature>
<evidence type="ECO:0000313" key="2">
    <source>
        <dbReference type="EMBL" id="CAI5733928.1"/>
    </source>
</evidence>
<feature type="compositionally biased region" description="Basic and acidic residues" evidence="1">
    <location>
        <begin position="302"/>
        <end position="317"/>
    </location>
</feature>
<dbReference type="EMBL" id="CANTFM010001033">
    <property type="protein sequence ID" value="CAI5733928.1"/>
    <property type="molecule type" value="Genomic_DNA"/>
</dbReference>
<organism evidence="2 3">
    <name type="scientific">Peronospora destructor</name>
    <dbReference type="NCBI Taxonomy" id="86335"/>
    <lineage>
        <taxon>Eukaryota</taxon>
        <taxon>Sar</taxon>
        <taxon>Stramenopiles</taxon>
        <taxon>Oomycota</taxon>
        <taxon>Peronosporomycetes</taxon>
        <taxon>Peronosporales</taxon>
        <taxon>Peronosporaceae</taxon>
        <taxon>Peronospora</taxon>
    </lineage>
</organism>
<accession>A0AAV0UCV5</accession>
<proteinExistence type="predicted"/>
<dbReference type="AlphaFoldDB" id="A0AAV0UCV5"/>
<protein>
    <recommendedName>
        <fullName evidence="4">TPX2 central domain-containing protein</fullName>
    </recommendedName>
</protein>
<name>A0AAV0UCV5_9STRA</name>
<dbReference type="Proteomes" id="UP001162029">
    <property type="component" value="Unassembled WGS sequence"/>
</dbReference>
<feature type="compositionally biased region" description="Polar residues" evidence="1">
    <location>
        <begin position="261"/>
        <end position="291"/>
    </location>
</feature>
<evidence type="ECO:0000256" key="1">
    <source>
        <dbReference type="SAM" id="MobiDB-lite"/>
    </source>
</evidence>
<gene>
    <name evidence="2" type="ORF">PDE001_LOCUS5554</name>
</gene>
<keyword evidence="3" id="KW-1185">Reference proteome</keyword>
<feature type="region of interest" description="Disordered" evidence="1">
    <location>
        <begin position="124"/>
        <end position="341"/>
    </location>
</feature>